<accession>A0A4U1F385</accession>
<dbReference type="SUPFAM" id="SSF52402">
    <property type="entry name" value="Adenine nucleotide alpha hydrolases-like"/>
    <property type="match status" value="1"/>
</dbReference>
<evidence type="ECO:0000313" key="4">
    <source>
        <dbReference type="Proteomes" id="UP000308365"/>
    </source>
</evidence>
<evidence type="ECO:0008006" key="5">
    <source>
        <dbReference type="Google" id="ProtNLM"/>
    </source>
</evidence>
<dbReference type="GO" id="GO:0009063">
    <property type="term" value="P:amino acid catabolic process"/>
    <property type="evidence" value="ECO:0007669"/>
    <property type="project" value="TreeGrafter"/>
</dbReference>
<dbReference type="GO" id="GO:0009055">
    <property type="term" value="F:electron transfer activity"/>
    <property type="evidence" value="ECO:0007669"/>
    <property type="project" value="InterPro"/>
</dbReference>
<sequence length="194" mass="21319">WARLGVSATPYPHTRLLACFPLTLPVPSRLSRSWCSPTGRIAVEEVVQFKEKKLVKEIIAETICTALAMGADRGIHVEVVWVLAKLAEKGKVDMGKQAIDDNWDKVKGKQEIDGGLETLLLKLPGVLNEPHYDTLPNIMKAKKKIEVIKAGDLGMDLTSKFSVISLEDPPQHTAGVKVETTEDLVAKLREIGCI</sequence>
<dbReference type="AlphaFoldDB" id="A0A4U1F385"/>
<gene>
    <name evidence="3" type="ORF">EI555_012531</name>
</gene>
<dbReference type="Proteomes" id="UP000308365">
    <property type="component" value="Unassembled WGS sequence"/>
</dbReference>
<dbReference type="Gene3D" id="3.40.50.620">
    <property type="entry name" value="HUPs"/>
    <property type="match status" value="2"/>
</dbReference>
<dbReference type="GO" id="GO:0033539">
    <property type="term" value="P:fatty acid beta-oxidation using acyl-CoA dehydrogenase"/>
    <property type="evidence" value="ECO:0007669"/>
    <property type="project" value="TreeGrafter"/>
</dbReference>
<comment type="caution">
    <text evidence="3">The sequence shown here is derived from an EMBL/GenBank/DDBJ whole genome shotgun (WGS) entry which is preliminary data.</text>
</comment>
<dbReference type="EMBL" id="RWIC01000445">
    <property type="protein sequence ID" value="TKC43781.1"/>
    <property type="molecule type" value="Genomic_DNA"/>
</dbReference>
<dbReference type="InterPro" id="IPR012255">
    <property type="entry name" value="ETF_b"/>
</dbReference>
<name>A0A4U1F385_MONMO</name>
<organism evidence="3 4">
    <name type="scientific">Monodon monoceros</name>
    <name type="common">Narwhal</name>
    <name type="synonym">Ceratodon monodon</name>
    <dbReference type="NCBI Taxonomy" id="40151"/>
    <lineage>
        <taxon>Eukaryota</taxon>
        <taxon>Metazoa</taxon>
        <taxon>Chordata</taxon>
        <taxon>Craniata</taxon>
        <taxon>Vertebrata</taxon>
        <taxon>Euteleostomi</taxon>
        <taxon>Mammalia</taxon>
        <taxon>Eutheria</taxon>
        <taxon>Laurasiatheria</taxon>
        <taxon>Artiodactyla</taxon>
        <taxon>Whippomorpha</taxon>
        <taxon>Cetacea</taxon>
        <taxon>Odontoceti</taxon>
        <taxon>Monodontidae</taxon>
        <taxon>Monodon</taxon>
    </lineage>
</organism>
<reference evidence="4" key="1">
    <citation type="journal article" date="2019" name="IScience">
        <title>Narwhal Genome Reveals Long-Term Low Genetic Diversity despite Current Large Abundance Size.</title>
        <authorList>
            <person name="Westbury M.V."/>
            <person name="Petersen B."/>
            <person name="Garde E."/>
            <person name="Heide-Jorgensen M.P."/>
            <person name="Lorenzen E.D."/>
        </authorList>
    </citation>
    <scope>NUCLEOTIDE SEQUENCE [LARGE SCALE GENOMIC DNA]</scope>
</reference>
<protein>
    <recommendedName>
        <fullName evidence="5">Electron transfer flavoprotein subunit beta</fullName>
    </recommendedName>
</protein>
<feature type="non-terminal residue" evidence="3">
    <location>
        <position position="1"/>
    </location>
</feature>
<evidence type="ECO:0000256" key="1">
    <source>
        <dbReference type="ARBA" id="ARBA00022448"/>
    </source>
</evidence>
<dbReference type="GO" id="GO:0005739">
    <property type="term" value="C:mitochondrion"/>
    <property type="evidence" value="ECO:0007669"/>
    <property type="project" value="TreeGrafter"/>
</dbReference>
<proteinExistence type="predicted"/>
<keyword evidence="2" id="KW-0249">Electron transport</keyword>
<evidence type="ECO:0000256" key="2">
    <source>
        <dbReference type="ARBA" id="ARBA00022982"/>
    </source>
</evidence>
<dbReference type="PANTHER" id="PTHR21294:SF8">
    <property type="entry name" value="ELECTRON TRANSFER FLAVOPROTEIN SUBUNIT BETA"/>
    <property type="match status" value="1"/>
</dbReference>
<dbReference type="PANTHER" id="PTHR21294">
    <property type="entry name" value="ELECTRON TRANSFER FLAVOPROTEIN BETA-SUBUNIT"/>
    <property type="match status" value="1"/>
</dbReference>
<evidence type="ECO:0000313" key="3">
    <source>
        <dbReference type="EMBL" id="TKC43781.1"/>
    </source>
</evidence>
<keyword evidence="1" id="KW-0813">Transport</keyword>
<dbReference type="InterPro" id="IPR014729">
    <property type="entry name" value="Rossmann-like_a/b/a_fold"/>
</dbReference>